<feature type="domain" description="Cadherin" evidence="12">
    <location>
        <begin position="4467"/>
        <end position="4571"/>
    </location>
</feature>
<feature type="domain" description="Cadherin" evidence="12">
    <location>
        <begin position="1283"/>
        <end position="1390"/>
    </location>
</feature>
<dbReference type="PROSITE" id="PS50268">
    <property type="entry name" value="CADHERIN_2"/>
    <property type="match status" value="56"/>
</dbReference>
<feature type="domain" description="Cadherin" evidence="12">
    <location>
        <begin position="4365"/>
        <end position="4466"/>
    </location>
</feature>
<dbReference type="PANTHER" id="PTHR24026:SF126">
    <property type="entry name" value="PROTOCADHERIN FAT 4"/>
    <property type="match status" value="1"/>
</dbReference>
<feature type="domain" description="Cadherin" evidence="12">
    <location>
        <begin position="2351"/>
        <end position="2452"/>
    </location>
</feature>
<feature type="domain" description="Cadherin" evidence="12">
    <location>
        <begin position="4987"/>
        <end position="5090"/>
    </location>
</feature>
<feature type="domain" description="Cadherin" evidence="12">
    <location>
        <begin position="5595"/>
        <end position="5698"/>
    </location>
</feature>
<feature type="domain" description="Cadherin" evidence="12">
    <location>
        <begin position="3122"/>
        <end position="3226"/>
    </location>
</feature>
<feature type="domain" description="Cadherin" evidence="12">
    <location>
        <begin position="963"/>
        <end position="1068"/>
    </location>
</feature>
<organism evidence="13">
    <name type="scientific">Magallana gigas</name>
    <name type="common">Pacific oyster</name>
    <name type="synonym">Crassostrea gigas</name>
    <dbReference type="NCBI Taxonomy" id="29159"/>
    <lineage>
        <taxon>Eukaryota</taxon>
        <taxon>Metazoa</taxon>
        <taxon>Spiralia</taxon>
        <taxon>Lophotrochozoa</taxon>
        <taxon>Mollusca</taxon>
        <taxon>Bivalvia</taxon>
        <taxon>Autobranchia</taxon>
        <taxon>Pteriomorphia</taxon>
        <taxon>Ostreida</taxon>
        <taxon>Ostreoidea</taxon>
        <taxon>Ostreidae</taxon>
        <taxon>Magallana</taxon>
    </lineage>
</organism>
<feature type="domain" description="Cadherin" evidence="12">
    <location>
        <begin position="3951"/>
        <end position="4055"/>
    </location>
</feature>
<feature type="domain" description="Cadherin" evidence="12">
    <location>
        <begin position="6193"/>
        <end position="6295"/>
    </location>
</feature>
<feature type="domain" description="Cadherin" evidence="12">
    <location>
        <begin position="4776"/>
        <end position="4877"/>
    </location>
</feature>
<evidence type="ECO:0000256" key="1">
    <source>
        <dbReference type="ARBA" id="ARBA00004167"/>
    </source>
</evidence>
<feature type="domain" description="Cadherin" evidence="12">
    <location>
        <begin position="2805"/>
        <end position="2907"/>
    </location>
</feature>
<feature type="domain" description="Cadherin" evidence="12">
    <location>
        <begin position="3321"/>
        <end position="3430"/>
    </location>
</feature>
<reference evidence="13" key="1">
    <citation type="journal article" date="2012" name="Nature">
        <title>The oyster genome reveals stress adaptation and complexity of shell formation.</title>
        <authorList>
            <person name="Zhang G."/>
            <person name="Fang X."/>
            <person name="Guo X."/>
            <person name="Li L."/>
            <person name="Luo R."/>
            <person name="Xu F."/>
            <person name="Yang P."/>
            <person name="Zhang L."/>
            <person name="Wang X."/>
            <person name="Qi H."/>
            <person name="Xiong Z."/>
            <person name="Que H."/>
            <person name="Xie Y."/>
            <person name="Holland P.W."/>
            <person name="Paps J."/>
            <person name="Zhu Y."/>
            <person name="Wu F."/>
            <person name="Chen Y."/>
            <person name="Wang J."/>
            <person name="Peng C."/>
            <person name="Meng J."/>
            <person name="Yang L."/>
            <person name="Liu J."/>
            <person name="Wen B."/>
            <person name="Zhang N."/>
            <person name="Huang Z."/>
            <person name="Zhu Q."/>
            <person name="Feng Y."/>
            <person name="Mount A."/>
            <person name="Hedgecock D."/>
            <person name="Xu Z."/>
            <person name="Liu Y."/>
            <person name="Domazet-Loso T."/>
            <person name="Du Y."/>
            <person name="Sun X."/>
            <person name="Zhang S."/>
            <person name="Liu B."/>
            <person name="Cheng P."/>
            <person name="Jiang X."/>
            <person name="Li J."/>
            <person name="Fan D."/>
            <person name="Wang W."/>
            <person name="Fu W."/>
            <person name="Wang T."/>
            <person name="Wang B."/>
            <person name="Zhang J."/>
            <person name="Peng Z."/>
            <person name="Li Y."/>
            <person name="Li N."/>
            <person name="Wang J."/>
            <person name="Chen M."/>
            <person name="He Y."/>
            <person name="Tan F."/>
            <person name="Song X."/>
            <person name="Zheng Q."/>
            <person name="Huang R."/>
            <person name="Yang H."/>
            <person name="Du X."/>
            <person name="Chen L."/>
            <person name="Yang M."/>
            <person name="Gaffney P.M."/>
            <person name="Wang S."/>
            <person name="Luo L."/>
            <person name="She Z."/>
            <person name="Ming Y."/>
            <person name="Huang W."/>
            <person name="Zhang S."/>
            <person name="Huang B."/>
            <person name="Zhang Y."/>
            <person name="Qu T."/>
            <person name="Ni P."/>
            <person name="Miao G."/>
            <person name="Wang J."/>
            <person name="Wang Q."/>
            <person name="Steinberg C.E."/>
            <person name="Wang H."/>
            <person name="Li N."/>
            <person name="Qian L."/>
            <person name="Zhang G."/>
            <person name="Li Y."/>
            <person name="Yang H."/>
            <person name="Liu X."/>
            <person name="Wang J."/>
            <person name="Yin Y."/>
            <person name="Wang J."/>
        </authorList>
    </citation>
    <scope>NUCLEOTIDE SEQUENCE [LARGE SCALE GENOMIC DNA]</scope>
    <source>
        <strain evidence="13">05x7-T-G4-1.051#20</strain>
    </source>
</reference>
<feature type="domain" description="Cadherin" evidence="12">
    <location>
        <begin position="3743"/>
        <end position="3846"/>
    </location>
</feature>
<keyword evidence="4" id="KW-0732">Signal</keyword>
<evidence type="ECO:0000256" key="11">
    <source>
        <dbReference type="ARBA" id="ARBA00023180"/>
    </source>
</evidence>
<keyword evidence="2" id="KW-0245">EGF-like domain</keyword>
<dbReference type="FunFam" id="2.60.40.60:FF:000002">
    <property type="entry name" value="Protocadherin alpha 2"/>
    <property type="match status" value="1"/>
</dbReference>
<dbReference type="CDD" id="cd11304">
    <property type="entry name" value="Cadherin_repeat"/>
    <property type="match status" value="55"/>
</dbReference>
<feature type="domain" description="Cadherin" evidence="12">
    <location>
        <begin position="2043"/>
        <end position="2149"/>
    </location>
</feature>
<accession>K1QB61</accession>
<evidence type="ECO:0000256" key="9">
    <source>
        <dbReference type="ARBA" id="ARBA00023136"/>
    </source>
</evidence>
<name>K1QB61_MAGGI</name>
<dbReference type="InParanoid" id="K1QB61"/>
<keyword evidence="11" id="KW-0325">Glycoprotein</keyword>
<feature type="domain" description="Cadherin" evidence="12">
    <location>
        <begin position="2248"/>
        <end position="2349"/>
    </location>
</feature>
<dbReference type="HOGENOM" id="CLU_222928_0_0_1"/>
<feature type="domain" description="Cadherin" evidence="12">
    <location>
        <begin position="846"/>
        <end position="962"/>
    </location>
</feature>
<feature type="domain" description="Cadherin" evidence="12">
    <location>
        <begin position="1825"/>
        <end position="1929"/>
    </location>
</feature>
<keyword evidence="5" id="KW-0677">Repeat</keyword>
<feature type="domain" description="Cadherin" evidence="12">
    <location>
        <begin position="1178"/>
        <end position="1282"/>
    </location>
</feature>
<dbReference type="GO" id="GO:0005886">
    <property type="term" value="C:plasma membrane"/>
    <property type="evidence" value="ECO:0007669"/>
    <property type="project" value="UniProtKB-SubCell"/>
</dbReference>
<comment type="subcellular location">
    <subcellularLocation>
        <location evidence="1">Membrane</location>
        <topology evidence="1">Single-pass membrane protein</topology>
    </subcellularLocation>
</comment>
<feature type="domain" description="Cadherin" evidence="12">
    <location>
        <begin position="4572"/>
        <end position="4676"/>
    </location>
</feature>
<feature type="domain" description="Cadherin" evidence="12">
    <location>
        <begin position="739"/>
        <end position="845"/>
    </location>
</feature>
<feature type="domain" description="Cadherin" evidence="12">
    <location>
        <begin position="1391"/>
        <end position="1496"/>
    </location>
</feature>
<feature type="domain" description="Cadherin" evidence="12">
    <location>
        <begin position="1930"/>
        <end position="2041"/>
    </location>
</feature>
<dbReference type="FunFam" id="2.60.40.60:FF:000013">
    <property type="entry name" value="Cadherin EGF LAG seven-pass G-type receptor"/>
    <property type="match status" value="1"/>
</dbReference>
<feature type="domain" description="Cadherin" evidence="12">
    <location>
        <begin position="5380"/>
        <end position="5487"/>
    </location>
</feature>
<sequence>MMLPQVRVRVRDFGTPRRSSTSLLLVNVTRNLNAPQFNPTQYFATILETQPLGSSIQQVSSSDLDTTAPNNVPTYTLSGNALALQYFQVNPSTGVVSLYKDLRDDTATSYTAPNNVPTYTLSGNALALQYFQVNPSTGVVSLYKDLRDDTATSYTVRKLIKDVTVSVIGDDSAASLFELAGSSVRVRNAANLAADTANTYKLRLLAEDGGSPKKTATTTIDITVRRNMVPPQFNPTAYNATILENYPVGSEIVTVSATDSDQQPPNNQFKYSITGDTTALTYFYINPDSGRISLKQSIKGTGVNQFRLQVTATDEGTPPLSGQAIVTVDVTIDDTLRFTQLQPYIASIDENDPVDRGFITVIATPQPNIKYSIVGFSDSPDYFKIDENTGVISVKTDLRSDLSKRTTYLIQVRAEKQFPNGLQSVENLVNVTVLRNINPPVFNSTQYQANINEKYGLGQSVVQVFATDLDTQDVLLYSIIDQAGETEPFYMAPSTGIITLKQLLTGTTKTRYAFTVQVRDQSKPEKFGQSAVVINVRRNSQSPVFERTPYGAPINYNQAPGPVYTTSARDPDLTGTLTYEVIGYFSAPGYFTVNSNGEVVLLSSLASDTAQSYTLGLAAYDSDYPNDKAYANVTITVNRNPNAPDFTNPSYSITVNESYPLAHVVEYILESSNPIDGTQFFYLNPSTGVLTVSRPLTETGTQTFTLQVRLRDNGIPARSSATTAPVTIFITRNNNGPIFAGTFTRSINETTPPNTAVLTVTATDSDPNTSPYGQLRYRVIGDGDFTQFFNINPTTGSISVQRPLTSQDVALYQGRIVAEDGGSPPRSATATAVINILRNLNAPVFNPKSYTATIYETHQVGDDIVTVTATDADQIRPNNEIIFEMSDTTPNLNGAGLDYFNIRTLNNRGLISITLPLYTDNLNTAVYTFSVTARDNGSPTRFSVDVATVTITVYRNLFPPIFQGEPYTASLNFNSPSGSTVRQVNATDNDAQSPHNTVTYSIIGDGTAQTLFSINPATGLITTRQSLQNNNVERSSILVMARDGGTPSLTATSTVSVTIARNLNAPEWTLSTYTVNITETQDLGTPIAALGTRDDDVEAPYNTRITTLTGDTNMMQFFSLSENGQLSVKKQLTSTNIRTFTGTVSLRDGGNPPLTPTGVQTATITVYVTKNDHTPYFINEPYSKDLEGTIQLGASVFQVTARDDDRGLFGLVRYEITGDDLAPNYFRIDENSGLISIKNVLSGVNQNQFKVRVEAFDGGSPSRTNVSVVTLTVKSNYQRPIFNLPSYFARIPETQSLGQRIIAVTANDSDALAPNNVVRYSLTEGADDIECFLIDAQTGSLSLRRSLLYAPCTGSRYQMTVTATDLGLNPLSNTITVTVDVDRNANPPVFQNIPAIAPINENQPTSQGFFTVRATDADTVSPFGDITYSLVGDGTATIYFQVDSSTGVVSLKQSIQPDTASTYRLTFRATDGGNPPKYDEKILTVNVNRNLLAPEFVQQIYEVTIWEIQALDTVIQEVSARDNDTKAPHNEVTYEIVGDTLAQTYFRIDNEGRIYVRRPLTDDNADTGLYTVSVRANDKGTPQRSSSTLATVRVNVLRNRNCPTFASSVVDIPIDQSSVSRVIYDANATDPDAANTPFSTVRYSLIGDENAQIFFRVNDQTGQVSTNEPLLFSDQGTIYQLRVRAEDAVNTVTSCSGTLVLRVSVNRNLNSPQWINVNTANNYVTTISETHSVSLSVYRIQAVDADDKVPNNVVTYAMTTNSPNRNLFFVDVDGFVYLRNSLVGITGDPFTVRFFATDGGNPARTSPEATLTVNVNRNQFPPEILNLPAEKEIQENQLVNEEIYRVNGRDNDTFAPFNAYSFELVGDGSSTTFFRVSPNGAVTLRQSISSDPATTFQLRVRVQDGGTPRKQDEGLLTIKVNKNLFSPVMTTGQYSRRILETQTVSLPLVTVLATDGDQFAPNNQLRYFIVGSNTTITDFFMVNEDSGAVMLRRSMLDYPNTATTFTVNFQVSAEDKGSVPRQANNPQLVAITVVRNTAPFFENTFTYNAEVQQFAPGGAPVFTPIGRDADSDSPFNVLTYSLIGDDAATTVFQINPNTGAITTRPTTNLTQTIGNFVARVQVTDGGSPPLSDTATVQITVQRNRENPRFLHAVDLTRNIPETLPVGSEIIDLNATDDDFFVPNNVISYVITGGDGNPLEYFFIHPSTGVIVLLKSLSVEARDQGAPMRLATATVRINVLRDTGVLAFSANNYNVTISENIPVGTSVTNTVASPGTSIEYSLLGVSSGPDYFSVNAATGLVTVRQQLTIDPARLTFYQLRVQAINRGVATQTATAMVNIGVTRNENGPVFRPSNTYTTTVEDTIPLGSNVTLLSAIDADRDQLNYRILSGSPYIDLFYLDPVTGQITLKNVLEGRAENQYTFQVQVSDQRTPERTADATVIVNVIKDRFAPQFIRTPYRSATTENTPDGAIIFSTEAIDQDLRGRIEYTVIGDNAAPAFFGLRLTAHDTRYPNNRANATVTIQVTRNLNSPVFSPPSYSRTILDTVPLGYQVVQVNATDGDNDPIRYSIIGDTRAQTYYYINPETGWITVKQLLTTGNWLQDQISVQACDLRDPQNCVSTFAIITIDRNEQSPFFINTPYSESLGQGRTASETVIFTVTARDPDLNPSTLVVIAYDTQYPADRATATVTFNVNRNPNSPVFTQSGSYLVTVPESLPLGSNVTQVLALDADNDVVSYFISQTGNTGQEDLDFFYLNAETGVITLKSLLTSTILNSFTFDVVARDPSGKTGNAVVTVTVTRDQPPVFVSTPYRTSVVENRLINSKFFTVAANDPDRKGQIVYGVVGSLNAPFYFGVDNSSGEVAVINDLKTDIRQQYDLVVTAYDSGSPGKTATATLTLTVVKNPSVPEITSGPHRVTIWEDRAPGSNILNITARDNDGDTLRYELLSDGTAESIRALMYFTIDPNTGLVYVARTLMDDPTRAVLYKMKVRVRDQQYYEKQTEADVEITVLRNQQSPVFLGTYAREIPENTPMLTSILQVTARDTDMRPISSLRYEATGFGSAPYFFYLSPTNGSIYVQNDLRSEKNVFTYILQVQAYDVAYPLDRAVTNVTITIRRNENAPQFDQFQYSANISENTARNVVVLRLNATDRDVGDRITYAYDRVTPTLFSRLFFLSPTTGFITVSDDLTTDNQLSYTATIFASDNSNPEKITSVGVTINVYRDRSTPQFSVGNQTMTVSENAPIGTSGVITYEVDGIYPAPSLFAIHPTSGEVTVAKDLQFEAVRSDSQYKLTVVAYDSFRPLTKASATVTILVTRNPSTPRWDLLSYNTTIREDHPPFSSVVQVNAVDADAEDKITYDIVNEVDEKALSSGQSENFYIDTDTGVIYLKKSLMNTPFTKFILTVQACDDGVPHKCANTTVAINISEDKNAPVFLNSPYSTTITEIYPVGRMAIAVTAVDSNPLSSIRYMIEPPVPRYFTINEATGNITVAKELNTSLETTFQFKVSTYDSGEPQYKSTADVTIFVIRNLNAPQFIENQISVTVDQNAKYNFMVANTTAEDADGDILRYTMTGNPLSEVQTYFGIDPDNGDIFLRELLTNSPRQSYQLFVFARDQRLVNEKTGTATVNVFIDFDDAPRYLDNLPYNANIQESQSINSSFAQMRGNDPDLKGNLTYESIGMYPAEDYFSVDPSSGRVSLIRDLKSDPSGLQTYTLRVVIYDSMYPRLKATGDVVINVARNPFAPQFSPNADYRATVQENVTLGYQVLDIDATDSDNDPVTFEIVNSAPSGGENFFYLDPNTGVLTTKRLLTNTPETFYRLTVQASDGRGRAANATASITITRIPSDQRPVFISTPNATITFKQPVSSSVITVAAQDPNPVGTIRYELVGIYPAQEFFAVNPTTGSVTVTRDLATDSFETMQYTLRLEAYDTNNPNLRAVGLSFITVIRNPAAPVFSAGDYSHVAEETLQVGAKLFDINATDADGDPIFYDVVQDQNGIAASEFFLLNRDSGQFYLIKDLRLTTQNAFSFQVRARDQGRPEKFATANVLISVTRDNGPPTFIQRDYIFEVPETEPVNNIIPFASIQAQDFPTRGSLVYEEEGDGLAMSYFALDRNTGAIRVQKSLLTTNESYFELKATAYDTFYPDNKANTTVKITVRRNQNEPQFSQSAYNTEINEYHQFGVTVFTVSAADADRDVVLFSIEPPNDFFYIEKYSGRIYLRRSPSENPTVSEYTFLVLASDQRSPPRIANATMTIRIRRNQPPVILELPLVTSQSENTPVDSVVYTVKATDPDMRPGSRLVYTLIGDGSGPTFFSLNNLTGEIRMKAGFRNDSALEYVLRISVYDQEIMDMRTTSTLTINALRNTNQPRFNQRFYVYNITDTTRPSTVVGQPNATDFDGDRLQYFLTGDATAREYFYVNRDTAEIILIKNLDTTTVKTFNLQLRVEDGRVPLKTDTVQVTINVARDLELPIFINDPYNFNTDEERPVNHTLGTVTAIDPDIRGRIQYEVVGIYPAPSFFDVDKDSGVIRIIRDLKEDKSATGTYVLRISAFDSRDPSKNTLTDVTITVARNLSPPVFDRTTYSTRITELYSMGIPVLNITATDPEGTQISYTLVRDNTVGGNALVYFYIDANGGLYLRKPLTAPDVPGQFNMVVAATDSGRPSRTTEVNVFVGVDKINPPVFLGTPYTRRLEERTLNGTSIITVSTSPSTDIVYEIVGEPPAPYLFFVEQNGDIHIKKDLTTDKSMEYKIRVRAYQRNTPSKYAETDVVVTMLRNSNPPTFTPDSFSTSVNYDDPVGQRVLQVQAADVDRDDLQYSISGDTDCQNSFYIISATGEIFLGKNLKTTNDVLFQCTLSVTDNGYPIPKTDTATLVINVVRGTNPVFGNQNLNVNTREDVPVGTVVENRIFATRTPAPQSPDTLVYEIIGEYPAQSFFGINRLTGQISVIQDLRLDGLKTTRYKVLVVTYGTDKPDLRSTATVTIDVQRNLNGPRFFPQSDSIELPETTSTDFWSMPQNVTDPDSSKITCSIIGDTKSVEYFQVDPDTCVLSLKKSLKDDPDLTTTYNVLIEAVDNGQPPQSNRKTVTVTVPRDTSPPNFRNLPFTITIDETRPIGDSVYIASATDNWRGRAQYSIVGDLPSPSFFQIDPNTGNVTLRNSPKSDGLESTSYSVRIKVIDDAWPNNPQYGVLTVQVTRNRQGPQLQQTTYTRYIKASNPVGSNIVTIQASDPDGDKLLFVHRGTDDDKKYFYFNVDVSDTRQPINTVIATVAINVTSLKGPPVFTKAFYNVNIPIITAVNSSVETISAVDRDVEGQVVYKLNGFNPGTDYFWMQPSGSFVTIRVKKSLLDNPDVTSYLLFLEAYDNTYPDDKSYASMTINILKNTNPPVIVPSTLSATVNDYDPPGTFVVDVNATDADATLPEKTLLYAIEDGRAGATDYFVIDPITGVITIDTRLSEDTARPPDYVLRITARDTSSTPKTATATVTITVNRNSRPSFIDPARYVFSPSETVNVYESLFQVSATDPDSATLLNGQLEFYFAGPEDANRVFGITPDTGSIYPRISLRDVTQDQWTFTVGVRDKGIPPLFVETSVTANIQRIGKPTFGSTRYDITEFENAPVDKFLTQVLATDPMPGSTLVYEIRGDGLAEEYFKIGSDGSIRINKSLHLDDNKTPTYRIRVVAYRQSDPTQLAETFVYVLVIRNPTQPRFSHGNLQITINENKAVSSYIISVNASDADLGENGEIVYFFSAQESQPVYATNYFYINPTTGDITLTSNLRGDPNTPQYQLRVIARDKGVPSKQSGVTVTVIVERNPNQPAFIQRSYEADVNESIPVGSSVIEVAALDLDGDPLTYSISYNPPASLYFNIDSTSGLIRTATTLYQDEADRYVLLVTASDGTLQGSATVTVRVHRNVHKPVFSNPNYSVTISEYEGLNDIIHRVIATDNDNRNSSSGVLRYSIVRSVPLSSSPVFIISSTTGEIQLAQSLTNNKTASQYNLTVMARDVSTSPKNATAVVTINIVRNEFAPEFASQTYNASAFDLDPYGKIVLNVSAADADRLNPYSANTPNALVSYSLPSDALTYNSKEVSENLDLNEVIVTMDVEYQEENRIVCNIEDLDLSNKFSIITDNLQKNCKLTLLHQLDYSVQSRYNVTVSVRPDTINNRRKRQIYVYNTHQLATVIIQVKDENNNGPRFIYPVYPVNPNVLRMYFGAVANDSRPDKQVLEVQATDLDLGTNGLVTYSIKDASESPANTPFSLSSDDGIVTTKRDLSAELNKPVQYRFRAVASDNPVRFTEKQSDETNVITQLVIRSITLSVSNTLSNGVLQNVTKHVAIIETIERKRYLNDLQNVQTDDDDVPDADVYFVLQETVEPYHLINNTRQDELFPGGDLGDLKNKIGGDPSLDVITIRKPFDSEASRIFQLSKSYVWWLDDPWAALVALAAISILLCLVGLIVIIFTHSRYMRYVGEYETHLRAFDQPEFVEPPSFLREYETQSLNMYVPAPDEAVHDLGEINMTFEGENVTAEHIGGDQGITSAVNPIYQETTDYLVCRRSNKHCETATHWKSG</sequence>
<dbReference type="Pfam" id="PF00028">
    <property type="entry name" value="Cadherin"/>
    <property type="match status" value="34"/>
</dbReference>
<feature type="domain" description="Cadherin" evidence="12">
    <location>
        <begin position="3016"/>
        <end position="3121"/>
    </location>
</feature>
<feature type="domain" description="Cadherin" evidence="12">
    <location>
        <begin position="5274"/>
        <end position="5379"/>
    </location>
</feature>
<feature type="domain" description="Cadherin" evidence="12">
    <location>
        <begin position="5091"/>
        <end position="5194"/>
    </location>
</feature>
<feature type="domain" description="Cadherin" evidence="12">
    <location>
        <begin position="544"/>
        <end position="646"/>
    </location>
</feature>
<dbReference type="PANTHER" id="PTHR24026">
    <property type="entry name" value="FAT ATYPICAL CADHERIN-RELATED"/>
    <property type="match status" value="1"/>
</dbReference>
<evidence type="ECO:0000256" key="5">
    <source>
        <dbReference type="ARBA" id="ARBA00022737"/>
    </source>
</evidence>
<feature type="domain" description="Cadherin" evidence="12">
    <location>
        <begin position="443"/>
        <end position="545"/>
    </location>
</feature>
<evidence type="ECO:0000256" key="10">
    <source>
        <dbReference type="ARBA" id="ARBA00023157"/>
    </source>
</evidence>
<feature type="domain" description="Cadherin" evidence="12">
    <location>
        <begin position="3637"/>
        <end position="3741"/>
    </location>
</feature>
<dbReference type="PRINTS" id="PR00205">
    <property type="entry name" value="CADHERIN"/>
</dbReference>
<feature type="domain" description="Cadherin" evidence="12">
    <location>
        <begin position="2533"/>
        <end position="2634"/>
    </location>
</feature>
<evidence type="ECO:0000259" key="12">
    <source>
        <dbReference type="PROSITE" id="PS50268"/>
    </source>
</evidence>
<feature type="domain" description="Cadherin" evidence="12">
    <location>
        <begin position="345"/>
        <end position="442"/>
    </location>
</feature>
<feature type="domain" description="Cadherin" evidence="12">
    <location>
        <begin position="4260"/>
        <end position="4364"/>
    </location>
</feature>
<keyword evidence="10" id="KW-1015">Disulfide bond</keyword>
<evidence type="ECO:0000256" key="8">
    <source>
        <dbReference type="ARBA" id="ARBA00022989"/>
    </source>
</evidence>
<feature type="domain" description="Cadherin" evidence="12">
    <location>
        <begin position="665"/>
        <end position="739"/>
    </location>
</feature>
<dbReference type="GO" id="GO:0005509">
    <property type="term" value="F:calcium ion binding"/>
    <property type="evidence" value="ECO:0007669"/>
    <property type="project" value="UniProtKB-UniRule"/>
</dbReference>
<feature type="domain" description="Cadherin" evidence="12">
    <location>
        <begin position="1615"/>
        <end position="1714"/>
    </location>
</feature>
<dbReference type="EMBL" id="JH816090">
    <property type="protein sequence ID" value="EKC18771.1"/>
    <property type="molecule type" value="Genomic_DNA"/>
</dbReference>
<evidence type="ECO:0000256" key="2">
    <source>
        <dbReference type="ARBA" id="ARBA00022536"/>
    </source>
</evidence>
<dbReference type="FunFam" id="2.60.40.60:FF:000116">
    <property type="entry name" value="Dachsous cadherin-related 2"/>
    <property type="match status" value="1"/>
</dbReference>
<keyword evidence="8" id="KW-1133">Transmembrane helix</keyword>
<dbReference type="InterPro" id="IPR015919">
    <property type="entry name" value="Cadherin-like_sf"/>
</dbReference>
<dbReference type="GO" id="GO:0007156">
    <property type="term" value="P:homophilic cell adhesion via plasma membrane adhesion molecules"/>
    <property type="evidence" value="ECO:0007669"/>
    <property type="project" value="InterPro"/>
</dbReference>
<evidence type="ECO:0000256" key="4">
    <source>
        <dbReference type="ARBA" id="ARBA00022729"/>
    </source>
</evidence>
<feature type="domain" description="Cadherin" evidence="12">
    <location>
        <begin position="3846"/>
        <end position="3950"/>
    </location>
</feature>
<feature type="domain" description="Cadherin" evidence="12">
    <location>
        <begin position="2908"/>
        <end position="3016"/>
    </location>
</feature>
<keyword evidence="7" id="KW-0130">Cell adhesion</keyword>
<evidence type="ECO:0000256" key="3">
    <source>
        <dbReference type="ARBA" id="ARBA00022692"/>
    </source>
</evidence>
<dbReference type="FunFam" id="2.60.40.60:FF:000058">
    <property type="entry name" value="FAT atypical cadherin 3"/>
    <property type="match status" value="1"/>
</dbReference>
<dbReference type="SMART" id="SM00112">
    <property type="entry name" value="CA"/>
    <property type="match status" value="56"/>
</dbReference>
<feature type="domain" description="Cadherin" evidence="12">
    <location>
        <begin position="5809"/>
        <end position="5907"/>
    </location>
</feature>
<dbReference type="Gene3D" id="2.60.40.60">
    <property type="entry name" value="Cadherins"/>
    <property type="match status" value="57"/>
</dbReference>
<feature type="domain" description="Cadherin" evidence="12">
    <location>
        <begin position="4677"/>
        <end position="4775"/>
    </location>
</feature>
<feature type="domain" description="Cadherin" evidence="12">
    <location>
        <begin position="1719"/>
        <end position="1824"/>
    </location>
</feature>
<feature type="domain" description="Cadherin" evidence="12">
    <location>
        <begin position="3228"/>
        <end position="3336"/>
    </location>
</feature>
<feature type="domain" description="Cadherin" evidence="12">
    <location>
        <begin position="5489"/>
        <end position="5594"/>
    </location>
</feature>
<feature type="domain" description="Cadherin" evidence="12">
    <location>
        <begin position="5699"/>
        <end position="5808"/>
    </location>
</feature>
<feature type="domain" description="Cadherin" evidence="12">
    <location>
        <begin position="4878"/>
        <end position="4986"/>
    </location>
</feature>
<feature type="domain" description="Cadherin" evidence="12">
    <location>
        <begin position="5908"/>
        <end position="6017"/>
    </location>
</feature>
<feature type="domain" description="Cadherin" evidence="12">
    <location>
        <begin position="1069"/>
        <end position="1177"/>
    </location>
</feature>
<evidence type="ECO:0000256" key="6">
    <source>
        <dbReference type="ARBA" id="ARBA00022837"/>
    </source>
</evidence>
<feature type="domain" description="Cadherin" evidence="12">
    <location>
        <begin position="3431"/>
        <end position="3531"/>
    </location>
</feature>
<protein>
    <submittedName>
        <fullName evidence="13">Protocadherin Fat 4</fullName>
    </submittedName>
</protein>
<keyword evidence="9" id="KW-0472">Membrane</keyword>
<feature type="domain" description="Cadherin" evidence="12">
    <location>
        <begin position="4161"/>
        <end position="4259"/>
    </location>
</feature>
<dbReference type="SUPFAM" id="SSF49313">
    <property type="entry name" value="Cadherin-like"/>
    <property type="match status" value="57"/>
</dbReference>
<feature type="domain" description="Cadherin" evidence="12">
    <location>
        <begin position="38"/>
        <end position="154"/>
    </location>
</feature>
<evidence type="ECO:0000313" key="13">
    <source>
        <dbReference type="EMBL" id="EKC18771.1"/>
    </source>
</evidence>
<gene>
    <name evidence="13" type="ORF">CGI_10011029</name>
</gene>
<feature type="domain" description="Cadherin" evidence="12">
    <location>
        <begin position="234"/>
        <end position="345"/>
    </location>
</feature>
<feature type="domain" description="Cadherin" evidence="12">
    <location>
        <begin position="2702"/>
        <end position="2804"/>
    </location>
</feature>
<proteinExistence type="predicted"/>
<feature type="domain" description="Cadherin" evidence="12">
    <location>
        <begin position="2159"/>
        <end position="2223"/>
    </location>
</feature>
<keyword evidence="6" id="KW-0106">Calcium</keyword>
<feature type="domain" description="Cadherin" evidence="12">
    <location>
        <begin position="3532"/>
        <end position="3635"/>
    </location>
</feature>
<feature type="domain" description="Cadherin" evidence="12">
    <location>
        <begin position="6018"/>
        <end position="6182"/>
    </location>
</feature>
<dbReference type="InterPro" id="IPR002126">
    <property type="entry name" value="Cadherin-like_dom"/>
</dbReference>
<feature type="domain" description="Cadherin" evidence="12">
    <location>
        <begin position="4056"/>
        <end position="4160"/>
    </location>
</feature>
<feature type="domain" description="Cadherin" evidence="12">
    <location>
        <begin position="1497"/>
        <end position="1605"/>
    </location>
</feature>
<evidence type="ECO:0000256" key="7">
    <source>
        <dbReference type="ARBA" id="ARBA00022889"/>
    </source>
</evidence>
<keyword evidence="3" id="KW-0812">Transmembrane</keyword>